<reference evidence="1 2" key="1">
    <citation type="submission" date="2023-03" db="EMBL/GenBank/DDBJ databases">
        <title>Isolation and description of six Streptomyces strains from soil environments, able to metabolize different microbial glucans.</title>
        <authorList>
            <person name="Widen T."/>
            <person name="Larsbrink J."/>
        </authorList>
    </citation>
    <scope>NUCLEOTIDE SEQUENCE [LARGE SCALE GENOMIC DNA]</scope>
    <source>
        <strain evidence="1 2">Mut2</strain>
    </source>
</reference>
<evidence type="ECO:0000313" key="2">
    <source>
        <dbReference type="Proteomes" id="UP001229952"/>
    </source>
</evidence>
<name>A0ABY9HX54_9ACTN</name>
<protein>
    <submittedName>
        <fullName evidence="1">Uncharacterized protein</fullName>
    </submittedName>
</protein>
<dbReference type="Proteomes" id="UP001229952">
    <property type="component" value="Chromosome"/>
</dbReference>
<evidence type="ECO:0000313" key="1">
    <source>
        <dbReference type="EMBL" id="WLQ38979.1"/>
    </source>
</evidence>
<accession>A0ABY9HX54</accession>
<dbReference type="RefSeq" id="WP_306085647.1">
    <property type="nucleotide sequence ID" value="NZ_CP120992.1"/>
</dbReference>
<keyword evidence="2" id="KW-1185">Reference proteome</keyword>
<organism evidence="1 2">
    <name type="scientific">Streptomyces laculatispora</name>
    <dbReference type="NCBI Taxonomy" id="887464"/>
    <lineage>
        <taxon>Bacteria</taxon>
        <taxon>Bacillati</taxon>
        <taxon>Actinomycetota</taxon>
        <taxon>Actinomycetes</taxon>
        <taxon>Kitasatosporales</taxon>
        <taxon>Streptomycetaceae</taxon>
        <taxon>Streptomyces</taxon>
    </lineage>
</organism>
<proteinExistence type="predicted"/>
<gene>
    <name evidence="1" type="ORF">P8A22_02395</name>
</gene>
<dbReference type="EMBL" id="CP120992">
    <property type="protein sequence ID" value="WLQ38979.1"/>
    <property type="molecule type" value="Genomic_DNA"/>
</dbReference>
<sequence>MGAHRVSLGSLLYRAALGEAMAVAANIRAGLPVGGDVPTYAQVQNLSVRGHDPGPGSG</sequence>